<feature type="coiled-coil region" evidence="11">
    <location>
        <begin position="521"/>
        <end position="548"/>
    </location>
</feature>
<feature type="disulfide bond" evidence="10">
    <location>
        <begin position="179"/>
        <end position="193"/>
    </location>
</feature>
<dbReference type="Ensembl" id="ENSXCOT00000008349.1">
    <property type="protein sequence ID" value="ENSXCOP00000008251.1"/>
    <property type="gene ID" value="ENSXCOG00000006290.1"/>
</dbReference>
<comment type="caution">
    <text evidence="10">Lacks conserved residue(s) required for the propagation of feature annotation.</text>
</comment>
<evidence type="ECO:0000256" key="3">
    <source>
        <dbReference type="ARBA" id="ARBA00022530"/>
    </source>
</evidence>
<evidence type="ECO:0000256" key="10">
    <source>
        <dbReference type="PROSITE-ProRule" id="PRU00460"/>
    </source>
</evidence>
<dbReference type="InterPro" id="IPR013320">
    <property type="entry name" value="ConA-like_dom_sf"/>
</dbReference>
<feature type="domain" description="Laminin EGF-like" evidence="14">
    <location>
        <begin position="243"/>
        <end position="289"/>
    </location>
</feature>
<dbReference type="SMART" id="SM00181">
    <property type="entry name" value="EGF"/>
    <property type="match status" value="4"/>
</dbReference>
<feature type="disulfide bond" evidence="10">
    <location>
        <begin position="263"/>
        <end position="272"/>
    </location>
</feature>
<dbReference type="CDD" id="cd00055">
    <property type="entry name" value="EGF_Lam"/>
    <property type="match status" value="4"/>
</dbReference>
<evidence type="ECO:0000259" key="13">
    <source>
        <dbReference type="PROSITE" id="PS50025"/>
    </source>
</evidence>
<evidence type="ECO:0000256" key="11">
    <source>
        <dbReference type="SAM" id="Coils"/>
    </source>
</evidence>
<dbReference type="SUPFAM" id="SSF49899">
    <property type="entry name" value="Concanavalin A-like lectins/glucanases"/>
    <property type="match status" value="5"/>
</dbReference>
<dbReference type="InterPro" id="IPR000742">
    <property type="entry name" value="EGF"/>
</dbReference>
<feature type="disulfide bond" evidence="10">
    <location>
        <begin position="112"/>
        <end position="121"/>
    </location>
</feature>
<dbReference type="SMART" id="SM00282">
    <property type="entry name" value="LamG"/>
    <property type="match status" value="5"/>
</dbReference>
<dbReference type="PRINTS" id="PR00011">
    <property type="entry name" value="EGFLAMININ"/>
</dbReference>
<dbReference type="InterPro" id="IPR002049">
    <property type="entry name" value="LE_dom"/>
</dbReference>
<dbReference type="PANTHER" id="PTHR15036">
    <property type="entry name" value="PIKACHURIN-LIKE PROTEIN"/>
    <property type="match status" value="1"/>
</dbReference>
<dbReference type="InterPro" id="IPR056863">
    <property type="entry name" value="LMN_ATRN_NET-like_EGF"/>
</dbReference>
<dbReference type="FunFam" id="2.10.25.10:FF:000074">
    <property type="entry name" value="Laminin subunit alpha"/>
    <property type="match status" value="1"/>
</dbReference>
<keyword evidence="4" id="KW-0732">Signal</keyword>
<feature type="domain" description="Laminin G" evidence="13">
    <location>
        <begin position="759"/>
        <end position="953"/>
    </location>
</feature>
<dbReference type="Pfam" id="PF06009">
    <property type="entry name" value="Laminin_II"/>
    <property type="match status" value="1"/>
</dbReference>
<feature type="domain" description="Laminin EGF-like" evidence="14">
    <location>
        <begin position="86"/>
        <end position="141"/>
    </location>
</feature>
<evidence type="ECO:0000256" key="7">
    <source>
        <dbReference type="ARBA" id="ARBA00023157"/>
    </source>
</evidence>
<accession>A0A3B5LEY9</accession>
<dbReference type="SMART" id="SM00180">
    <property type="entry name" value="EGF_Lam"/>
    <property type="match status" value="5"/>
</dbReference>
<dbReference type="InterPro" id="IPR050372">
    <property type="entry name" value="Neurexin-related_CASP"/>
</dbReference>
<evidence type="ECO:0000256" key="1">
    <source>
        <dbReference type="ARBA" id="ARBA00004302"/>
    </source>
</evidence>
<feature type="domain" description="Laminin EGF-like" evidence="14">
    <location>
        <begin position="196"/>
        <end position="242"/>
    </location>
</feature>
<feature type="compositionally biased region" description="Low complexity" evidence="12">
    <location>
        <begin position="1349"/>
        <end position="1365"/>
    </location>
</feature>
<evidence type="ECO:0000313" key="15">
    <source>
        <dbReference type="Ensembl" id="ENSXCOP00000008251.1"/>
    </source>
</evidence>
<name>A0A3B5LEY9_9TELE</name>
<evidence type="ECO:0000313" key="16">
    <source>
        <dbReference type="Proteomes" id="UP000261380"/>
    </source>
</evidence>
<comment type="subcellular location">
    <subcellularLocation>
        <location evidence="1">Secreted</location>
        <location evidence="1">Extracellular space</location>
        <location evidence="1">Extracellular matrix</location>
        <location evidence="1">Basement membrane</location>
    </subcellularLocation>
</comment>
<evidence type="ECO:0000256" key="5">
    <source>
        <dbReference type="ARBA" id="ARBA00022737"/>
    </source>
</evidence>
<dbReference type="InterPro" id="IPR010307">
    <property type="entry name" value="Laminin_dom_II"/>
</dbReference>
<dbReference type="Proteomes" id="UP000261380">
    <property type="component" value="Unplaced"/>
</dbReference>
<dbReference type="Pfam" id="PF02210">
    <property type="entry name" value="Laminin_G_2"/>
    <property type="match status" value="5"/>
</dbReference>
<feature type="region of interest" description="Disordered" evidence="12">
    <location>
        <begin position="1321"/>
        <end position="1377"/>
    </location>
</feature>
<feature type="region of interest" description="Disordered" evidence="12">
    <location>
        <begin position="1244"/>
        <end position="1264"/>
    </location>
</feature>
<dbReference type="PANTHER" id="PTHR15036:SF47">
    <property type="entry name" value="LAMININ SUBUNIT ALPHA-4"/>
    <property type="match status" value="1"/>
</dbReference>
<dbReference type="CDD" id="cd00110">
    <property type="entry name" value="LamG"/>
    <property type="match status" value="5"/>
</dbReference>
<feature type="domain" description="Laminin G" evidence="13">
    <location>
        <begin position="1148"/>
        <end position="1314"/>
    </location>
</feature>
<feature type="disulfide bond" evidence="10">
    <location>
        <begin position="167"/>
        <end position="176"/>
    </location>
</feature>
<keyword evidence="6" id="KW-0084">Basement membrane</keyword>
<dbReference type="SUPFAM" id="SSF57196">
    <property type="entry name" value="EGF/Laminin"/>
    <property type="match status" value="4"/>
</dbReference>
<proteinExistence type="predicted"/>
<feature type="domain" description="Laminin G" evidence="13">
    <location>
        <begin position="965"/>
        <end position="1142"/>
    </location>
</feature>
<feature type="domain" description="Laminin EGF-like" evidence="14">
    <location>
        <begin position="142"/>
        <end position="195"/>
    </location>
</feature>
<dbReference type="FunFam" id="2.10.25.10:FF:000051">
    <property type="entry name" value="Laminin subunit alpha 4"/>
    <property type="match status" value="1"/>
</dbReference>
<dbReference type="Gene3D" id="2.10.25.10">
    <property type="entry name" value="Laminin"/>
    <property type="match status" value="5"/>
</dbReference>
<dbReference type="FunFam" id="2.10.25.10:FF:000033">
    <property type="entry name" value="Laminin subunit alpha 2"/>
    <property type="match status" value="1"/>
</dbReference>
<dbReference type="STRING" id="32473.ENSXCOP00000008251"/>
<feature type="domain" description="Laminin G" evidence="13">
    <location>
        <begin position="1382"/>
        <end position="1550"/>
    </location>
</feature>
<evidence type="ECO:0000256" key="4">
    <source>
        <dbReference type="ARBA" id="ARBA00022729"/>
    </source>
</evidence>
<dbReference type="FunFam" id="2.10.25.10:FF:000188">
    <property type="entry name" value="Laminin subunit gamma 2"/>
    <property type="match status" value="1"/>
</dbReference>
<sequence>NKQTRAKPQGAIRRGSKKENPCVGSFVSQQNACLPCNCKGHADYCEDITGICINCKDHSTGDFCEMCEDGYILSSRQDGLHACVPCSCPLAAPSNNFAVYCKKGISTVQCKCKEGYAGNHCERCAPGYYGNPMLIGSSCKRCDCNGNTDPNLIFNECHNVTGRCQHCWGNTAGASCERCAPGFYGDAISAKNCRVCKCDKCGTSSCDDRTGVCHCKPGVKGRLCDQCEEGYFGFSSCQGCRRCECGPASLRTTCHPLTHSCPCRPGAGGRYCERCLSGYWDYSPSGCRKCDCESGHCNMHTGECLAEATEKRFNVSVDISLLPDCDDCIWQLIRDLTLSNKTLDQLKVGVLNISTGAAANDRLKYYNYTAHHLQVNQQYVVLFLFLSRMLTRIRQLEKKLMISQGRVPSVQEILSRFSSRLSEARDFLLSAAGTVQEAEDKNRASLLKFQRKEVISPALCSWNHTLSLLFDQNALVESIPHDSTVRKGSNNVTEYHAEIDGASQKLTEKTERLSQVDRDLVQKADDHAAELERLAYELEEDLKEGDANGFVQRAISAANVYNNIVKYIDDANITSLTTLNLSQRAEDVCCPSLFAIGTIKTQLGYLVTQSENAFRQSVTLRSEQHGRKSPIQFSVFLFLVNLQPFSDRTPQRLNFSLEVAEETLNRSAEVLETVTPINNKVQQWAHNMRNNEYSAAAYKNAVASAKEAVENLNVLVPELLDKLKVVEEKKPVNNVTTNILRIRELIAQARSVAKKVQVSMKFTGRSSVEVHPPSNPEELKTVTSISLFMRVDPDKDPIEDRFILYLGDRSDYMGLAIKNDKLVFVYNLGRDDVEIPLTSKPVSQWPAVFNYIKVERLGRHGKVFLTIPSQGSTDEQKFIQKGEAPIADSLFDIDPKNLVFFIGGVPPDIKLPPPLSLAPFVGCIELASINNDVISLYNFKETHFLNIADSPPCPRYKLAFSQSRIASYLFDGTGYGLVSNIERRAKFGQVIRFDISVRTITNNCTIFLMVNGKNFFLLEMKNGFLRLTYDFSFSNGPKLLENNSPKYQINDAKYHEVSVIYHMLKKVILLVDKALVKTVENPQTPLPFSDIYIGGAPSSVLKSRPELSSVVGLKGCVKGFLFQKKDFNLLEEPGTVGISSGCPEELMSREASFSGHSYLGSTAKISPFDNFEGGLNFRTLQPSGLLFYHAQGSDEFSIALENGAVTLNHRGSKVKSQKKQYNDGRTHFLLASVNKNLLLVDDKDKKELKRSPPTAKSSSDSPIKTFYYGGSPSSSLKNFTGCISHAYISRQDRDIEGEDFQKYTEKMNVSLENCPIQRPPAALMSHHRGSSKAKQSLSQKVARDKSSHLPELPSSNLESSEPNSHQSQSCHLSPRPRSTRQAFHYGGVANSRQHYEGIPDSLCHLSLSLKMELPFGLIFYASDVQEDNFMALFVADGKLVFSFSVGDQKVQIRSEENYDDGAWHSIVCVRDGSKGRLTIDRLTEFEDVAQANNVAWRVSDSLFVGGVPPGKAQRNIQRNSAYSFTGCLKNLQLDGRRLSSVAESFGVGPCFEGLSEDGTYFSEEGGYVVLDESFELGLRFELTMEVRPRVASAVLLHVRTAGGYFIMYIHQGAVVVVVHDGKHKFSTKVSPRHGVCDGSWHRITVIRDANVVQLDVDSEIKHVVGPVNRRSTDTRKPIFIGGAPGEKALPYMGCMKNLTINNSPASFSKTVLVIGAVSVGSCPGA</sequence>
<keyword evidence="16" id="KW-1185">Reference proteome</keyword>
<evidence type="ECO:0000256" key="9">
    <source>
        <dbReference type="ARBA" id="ARBA00023292"/>
    </source>
</evidence>
<evidence type="ECO:0000259" key="14">
    <source>
        <dbReference type="PROSITE" id="PS50027"/>
    </source>
</evidence>
<keyword evidence="3" id="KW-0272">Extracellular matrix</keyword>
<keyword evidence="5" id="KW-0677">Repeat</keyword>
<evidence type="ECO:0000256" key="12">
    <source>
        <dbReference type="SAM" id="MobiDB-lite"/>
    </source>
</evidence>
<evidence type="ECO:0000256" key="6">
    <source>
        <dbReference type="ARBA" id="ARBA00022869"/>
    </source>
</evidence>
<dbReference type="GeneTree" id="ENSGT00940000165424"/>
<dbReference type="GO" id="GO:0005576">
    <property type="term" value="C:extracellular region"/>
    <property type="evidence" value="ECO:0007669"/>
    <property type="project" value="UniProtKB-ARBA"/>
</dbReference>
<dbReference type="PROSITE" id="PS50027">
    <property type="entry name" value="EGF_LAM_2"/>
    <property type="match status" value="4"/>
</dbReference>
<keyword evidence="7 10" id="KW-1015">Disulfide bond</keyword>
<protein>
    <submittedName>
        <fullName evidence="15">Laminin, alpha 4</fullName>
    </submittedName>
</protein>
<dbReference type="Pfam" id="PF00053">
    <property type="entry name" value="EGF_laminin"/>
    <property type="match status" value="4"/>
</dbReference>
<dbReference type="PROSITE" id="PS50025">
    <property type="entry name" value="LAM_G_DOMAIN"/>
    <property type="match status" value="5"/>
</dbReference>
<keyword evidence="8" id="KW-0325">Glycoprotein</keyword>
<organism evidence="15 16">
    <name type="scientific">Xiphophorus couchianus</name>
    <name type="common">Monterrey platyfish</name>
    <dbReference type="NCBI Taxonomy" id="32473"/>
    <lineage>
        <taxon>Eukaryota</taxon>
        <taxon>Metazoa</taxon>
        <taxon>Chordata</taxon>
        <taxon>Craniata</taxon>
        <taxon>Vertebrata</taxon>
        <taxon>Euteleostomi</taxon>
        <taxon>Actinopterygii</taxon>
        <taxon>Neopterygii</taxon>
        <taxon>Teleostei</taxon>
        <taxon>Neoteleostei</taxon>
        <taxon>Acanthomorphata</taxon>
        <taxon>Ovalentaria</taxon>
        <taxon>Atherinomorphae</taxon>
        <taxon>Cyprinodontiformes</taxon>
        <taxon>Poeciliidae</taxon>
        <taxon>Poeciliinae</taxon>
        <taxon>Xiphophorus</taxon>
    </lineage>
</organism>
<dbReference type="GO" id="GO:0043256">
    <property type="term" value="C:laminin complex"/>
    <property type="evidence" value="ECO:0007669"/>
    <property type="project" value="UniProtKB-ARBA"/>
</dbReference>
<feature type="disulfide bond" evidence="10">
    <location>
        <begin position="215"/>
        <end position="224"/>
    </location>
</feature>
<keyword evidence="9 10" id="KW-0424">Laminin EGF-like domain</keyword>
<dbReference type="InterPro" id="IPR001791">
    <property type="entry name" value="Laminin_G"/>
</dbReference>
<evidence type="ECO:0000256" key="8">
    <source>
        <dbReference type="ARBA" id="ARBA00023180"/>
    </source>
</evidence>
<keyword evidence="11" id="KW-0175">Coiled coil</keyword>
<evidence type="ECO:0000256" key="2">
    <source>
        <dbReference type="ARBA" id="ARBA00022525"/>
    </source>
</evidence>
<dbReference type="Gene3D" id="2.60.120.200">
    <property type="match status" value="5"/>
</dbReference>
<reference evidence="15" key="2">
    <citation type="submission" date="2025-09" db="UniProtKB">
        <authorList>
            <consortium name="Ensembl"/>
        </authorList>
    </citation>
    <scope>IDENTIFICATION</scope>
</reference>
<dbReference type="GO" id="GO:0007155">
    <property type="term" value="P:cell adhesion"/>
    <property type="evidence" value="ECO:0007669"/>
    <property type="project" value="InterPro"/>
</dbReference>
<dbReference type="PROSITE" id="PS01248">
    <property type="entry name" value="EGF_LAM_1"/>
    <property type="match status" value="3"/>
</dbReference>
<dbReference type="Pfam" id="PF24973">
    <property type="entry name" value="EGF_LMN_ATRN"/>
    <property type="match status" value="1"/>
</dbReference>
<keyword evidence="2" id="KW-0964">Secreted</keyword>
<feature type="domain" description="Laminin G" evidence="13">
    <location>
        <begin position="1557"/>
        <end position="1722"/>
    </location>
</feature>
<reference evidence="15" key="1">
    <citation type="submission" date="2025-08" db="UniProtKB">
        <authorList>
            <consortium name="Ensembl"/>
        </authorList>
    </citation>
    <scope>IDENTIFICATION</scope>
</reference>